<sequence>MNEKPANDHELESVLLRVLDETADASERSWLNESLRHDPDLRKRACRFLVDDSLLRDEEDAARQTKALLQTLGERNPAHGPVATPRHWQGLLGFVNQHGLAVLSIAAVMVIALGVQNLVTVKEIGRLHALGIADPGQEEGSADLAYADKAPNARIGWAGMAPATVVGRVTGLDHVVWEEGDAALAFGDSLLKGRTVRLASGVLELLLATGAKVTIEGPAHFEASSLSESSLTRGKIAAAVPRAARGYTVLTPTSEVVDIGTQFGVVVEESGDTELHVFDGDVVARSRLVGASPELLHAMQDEAMRFGGVSDKPKRFAARTNDFVRRLGPNLLAGQLPPLPVTDGLGLWYAADFIPEAEIGGPVATWRDLLVGDNDFADDAWQFDARRCPQKINDHAGRPAIRFDGWSTFLATSPMETSDRQTLIVAYAPAPTSFANDYHGGILLKYPTGAPSLELAVFDDHSTRGWVWPGPGSKENVGIIRSAPVEGLGVSLVVYTYDSIAGRAELWANGKSQGVTDAPLKIRQPGRRFIGNHPNSAIEAGFLGNLYEVLVYDNALDTTALTQLNAYFQERYELDLNR</sequence>
<gene>
    <name evidence="2" type="ORF">Pla108_41660</name>
</gene>
<dbReference type="Pfam" id="PF04773">
    <property type="entry name" value="FecR"/>
    <property type="match status" value="1"/>
</dbReference>
<dbReference type="SUPFAM" id="SSF49899">
    <property type="entry name" value="Concanavalin A-like lectins/glucanases"/>
    <property type="match status" value="1"/>
</dbReference>
<organism evidence="2 3">
    <name type="scientific">Botrimarina colliarenosi</name>
    <dbReference type="NCBI Taxonomy" id="2528001"/>
    <lineage>
        <taxon>Bacteria</taxon>
        <taxon>Pseudomonadati</taxon>
        <taxon>Planctomycetota</taxon>
        <taxon>Planctomycetia</taxon>
        <taxon>Pirellulales</taxon>
        <taxon>Lacipirellulaceae</taxon>
        <taxon>Botrimarina</taxon>
    </lineage>
</organism>
<dbReference type="EMBL" id="SJPR01000013">
    <property type="protein sequence ID" value="TWT92023.1"/>
    <property type="molecule type" value="Genomic_DNA"/>
</dbReference>
<name>A0A5C6A0F9_9BACT</name>
<dbReference type="InterPro" id="IPR006860">
    <property type="entry name" value="FecR"/>
</dbReference>
<dbReference type="InterPro" id="IPR013320">
    <property type="entry name" value="ConA-like_dom_sf"/>
</dbReference>
<evidence type="ECO:0000259" key="1">
    <source>
        <dbReference type="Pfam" id="PF04773"/>
    </source>
</evidence>
<protein>
    <submittedName>
        <fullName evidence="2">FecR protein</fullName>
    </submittedName>
</protein>
<dbReference type="GO" id="GO:0016989">
    <property type="term" value="F:sigma factor antagonist activity"/>
    <property type="evidence" value="ECO:0007669"/>
    <property type="project" value="TreeGrafter"/>
</dbReference>
<dbReference type="InterPro" id="IPR012373">
    <property type="entry name" value="Ferrdict_sens_TM"/>
</dbReference>
<dbReference type="AlphaFoldDB" id="A0A5C6A0F9"/>
<evidence type="ECO:0000313" key="2">
    <source>
        <dbReference type="EMBL" id="TWT92023.1"/>
    </source>
</evidence>
<feature type="domain" description="FecR protein" evidence="1">
    <location>
        <begin position="203"/>
        <end position="282"/>
    </location>
</feature>
<accession>A0A5C6A0F9</accession>
<dbReference type="OrthoDB" id="258532at2"/>
<keyword evidence="3" id="KW-1185">Reference proteome</keyword>
<comment type="caution">
    <text evidence="2">The sequence shown here is derived from an EMBL/GenBank/DDBJ whole genome shotgun (WGS) entry which is preliminary data.</text>
</comment>
<evidence type="ECO:0000313" key="3">
    <source>
        <dbReference type="Proteomes" id="UP000317421"/>
    </source>
</evidence>
<dbReference type="PANTHER" id="PTHR30273">
    <property type="entry name" value="PERIPLASMIC SIGNAL SENSOR AND SIGMA FACTOR ACTIVATOR FECR-RELATED"/>
    <property type="match status" value="1"/>
</dbReference>
<dbReference type="PANTHER" id="PTHR30273:SF2">
    <property type="entry name" value="PROTEIN FECR"/>
    <property type="match status" value="1"/>
</dbReference>
<dbReference type="Proteomes" id="UP000317421">
    <property type="component" value="Unassembled WGS sequence"/>
</dbReference>
<dbReference type="Gene3D" id="2.60.120.200">
    <property type="match status" value="1"/>
</dbReference>
<proteinExistence type="predicted"/>
<reference evidence="2 3" key="1">
    <citation type="submission" date="2019-02" db="EMBL/GenBank/DDBJ databases">
        <title>Deep-cultivation of Planctomycetes and their phenomic and genomic characterization uncovers novel biology.</title>
        <authorList>
            <person name="Wiegand S."/>
            <person name="Jogler M."/>
            <person name="Boedeker C."/>
            <person name="Pinto D."/>
            <person name="Vollmers J."/>
            <person name="Rivas-Marin E."/>
            <person name="Kohn T."/>
            <person name="Peeters S.H."/>
            <person name="Heuer A."/>
            <person name="Rast P."/>
            <person name="Oberbeckmann S."/>
            <person name="Bunk B."/>
            <person name="Jeske O."/>
            <person name="Meyerdierks A."/>
            <person name="Storesund J.E."/>
            <person name="Kallscheuer N."/>
            <person name="Luecker S."/>
            <person name="Lage O.M."/>
            <person name="Pohl T."/>
            <person name="Merkel B.J."/>
            <person name="Hornburger P."/>
            <person name="Mueller R.-W."/>
            <person name="Bruemmer F."/>
            <person name="Labrenz M."/>
            <person name="Spormann A.M."/>
            <person name="Op Den Camp H."/>
            <person name="Overmann J."/>
            <person name="Amann R."/>
            <person name="Jetten M.S.M."/>
            <person name="Mascher T."/>
            <person name="Medema M.H."/>
            <person name="Devos D.P."/>
            <person name="Kaster A.-K."/>
            <person name="Ovreas L."/>
            <person name="Rohde M."/>
            <person name="Galperin M.Y."/>
            <person name="Jogler C."/>
        </authorList>
    </citation>
    <scope>NUCLEOTIDE SEQUENCE [LARGE SCALE GENOMIC DNA]</scope>
    <source>
        <strain evidence="2 3">Pla108</strain>
    </source>
</reference>
<dbReference type="RefSeq" id="WP_146446834.1">
    <property type="nucleotide sequence ID" value="NZ_SJPR01000013.1"/>
</dbReference>